<dbReference type="EMBL" id="JBHUIW010000010">
    <property type="protein sequence ID" value="MFD2182587.1"/>
    <property type="molecule type" value="Genomic_DNA"/>
</dbReference>
<organism evidence="2 3">
    <name type="scientific">Rhodoplanes azumiensis</name>
    <dbReference type="NCBI Taxonomy" id="1897628"/>
    <lineage>
        <taxon>Bacteria</taxon>
        <taxon>Pseudomonadati</taxon>
        <taxon>Pseudomonadota</taxon>
        <taxon>Alphaproteobacteria</taxon>
        <taxon>Hyphomicrobiales</taxon>
        <taxon>Nitrobacteraceae</taxon>
        <taxon>Rhodoplanes</taxon>
    </lineage>
</organism>
<comment type="caution">
    <text evidence="2">The sequence shown here is derived from an EMBL/GenBank/DDBJ whole genome shotgun (WGS) entry which is preliminary data.</text>
</comment>
<keyword evidence="3" id="KW-1185">Reference proteome</keyword>
<reference evidence="3" key="1">
    <citation type="journal article" date="2019" name="Int. J. Syst. Evol. Microbiol.">
        <title>The Global Catalogue of Microorganisms (GCM) 10K type strain sequencing project: providing services to taxonomists for standard genome sequencing and annotation.</title>
        <authorList>
            <consortium name="The Broad Institute Genomics Platform"/>
            <consortium name="The Broad Institute Genome Sequencing Center for Infectious Disease"/>
            <person name="Wu L."/>
            <person name="Ma J."/>
        </authorList>
    </citation>
    <scope>NUCLEOTIDE SEQUENCE [LARGE SCALE GENOMIC DNA]</scope>
    <source>
        <strain evidence="3">CGMCC 1.6774</strain>
    </source>
</reference>
<protein>
    <submittedName>
        <fullName evidence="2">Type II toxin-antitoxin system Phd/YefM family antitoxin</fullName>
    </submittedName>
</protein>
<gene>
    <name evidence="2" type="ORF">ACFSOX_10515</name>
</gene>
<proteinExistence type="inferred from homology"/>
<comment type="similarity">
    <text evidence="1">Belongs to the phD/YefM antitoxin family.</text>
</comment>
<dbReference type="InterPro" id="IPR036165">
    <property type="entry name" value="YefM-like_sf"/>
</dbReference>
<name>A0ABW5AKJ2_9BRAD</name>
<dbReference type="SUPFAM" id="SSF143120">
    <property type="entry name" value="YefM-like"/>
    <property type="match status" value="1"/>
</dbReference>
<accession>A0ABW5AKJ2</accession>
<evidence type="ECO:0000256" key="1">
    <source>
        <dbReference type="ARBA" id="ARBA00009981"/>
    </source>
</evidence>
<dbReference type="Gene3D" id="3.40.1620.10">
    <property type="entry name" value="YefM-like domain"/>
    <property type="match status" value="1"/>
</dbReference>
<dbReference type="Proteomes" id="UP001597314">
    <property type="component" value="Unassembled WGS sequence"/>
</dbReference>
<evidence type="ECO:0000313" key="3">
    <source>
        <dbReference type="Proteomes" id="UP001597314"/>
    </source>
</evidence>
<sequence length="79" mass="8802">MGTHRVEATDQLTDLIDRAERGEEVVLTRQGRPVATITPVEKPVSAEAVQWLIANRVKGRKGRLDAGALLREIRDEGER</sequence>
<evidence type="ECO:0000313" key="2">
    <source>
        <dbReference type="EMBL" id="MFD2182587.1"/>
    </source>
</evidence>
<dbReference type="NCBIfam" id="TIGR01552">
    <property type="entry name" value="phd_fam"/>
    <property type="match status" value="1"/>
</dbReference>
<dbReference type="RefSeq" id="WP_378477763.1">
    <property type="nucleotide sequence ID" value="NZ_JBHUIW010000010.1"/>
</dbReference>